<evidence type="ECO:0000313" key="2">
    <source>
        <dbReference type="Proteomes" id="UP000786185"/>
    </source>
</evidence>
<evidence type="ECO:0000313" key="1">
    <source>
        <dbReference type="EMBL" id="MBF4437558.1"/>
    </source>
</evidence>
<gene>
    <name evidence="1" type="ORF">ERJ77_24345</name>
</gene>
<dbReference type="EMBL" id="SCLC01001074">
    <property type="protein sequence ID" value="MBF4437558.1"/>
    <property type="molecule type" value="Genomic_DNA"/>
</dbReference>
<comment type="caution">
    <text evidence="1">The sequence shown here is derived from an EMBL/GenBank/DDBJ whole genome shotgun (WGS) entry which is preliminary data.</text>
</comment>
<accession>A0AAW4BLJ7</accession>
<organism evidence="1 2">
    <name type="scientific">Vibrio anguillarum</name>
    <name type="common">Listonella anguillarum</name>
    <dbReference type="NCBI Taxonomy" id="55601"/>
    <lineage>
        <taxon>Bacteria</taxon>
        <taxon>Pseudomonadati</taxon>
        <taxon>Pseudomonadota</taxon>
        <taxon>Gammaproteobacteria</taxon>
        <taxon>Vibrionales</taxon>
        <taxon>Vibrionaceae</taxon>
        <taxon>Vibrio</taxon>
    </lineage>
</organism>
<sequence>MWQSCSGVFFDSSAYPVNVITYCKVGDFNYQQLTSHSSRTKNSWLFAPSSLSLANYFLPLNAALGKVSFYQLNRVEIER</sequence>
<reference evidence="1" key="1">
    <citation type="journal article" date="2021" name="PeerJ">
        <title>Analysis of 44 Vibrio anguillarum genomes reveals high genetic diversity.</title>
        <authorList>
            <person name="Hansen M.J."/>
            <person name="Dalsgaard I."/>
        </authorList>
    </citation>
    <scope>NUCLEOTIDE SEQUENCE</scope>
    <source>
        <strain evidence="1">850617-1/1</strain>
    </source>
</reference>
<protein>
    <submittedName>
        <fullName evidence="1">Uncharacterized protein</fullName>
    </submittedName>
</protein>
<dbReference type="Proteomes" id="UP000786185">
    <property type="component" value="Unassembled WGS sequence"/>
</dbReference>
<dbReference type="AlphaFoldDB" id="A0AAW4BLJ7"/>
<name>A0AAW4BLJ7_VIBAN</name>
<proteinExistence type="predicted"/>